<protein>
    <recommendedName>
        <fullName evidence="3">DCD domain-containing protein</fullName>
    </recommendedName>
</protein>
<feature type="compositionally biased region" description="Basic and acidic residues" evidence="1">
    <location>
        <begin position="588"/>
        <end position="598"/>
    </location>
</feature>
<feature type="compositionally biased region" description="Basic and acidic residues" evidence="1">
    <location>
        <begin position="345"/>
        <end position="380"/>
    </location>
</feature>
<feature type="region of interest" description="Disordered" evidence="1">
    <location>
        <begin position="118"/>
        <end position="140"/>
    </location>
</feature>
<feature type="compositionally biased region" description="Polar residues" evidence="1">
    <location>
        <begin position="310"/>
        <end position="325"/>
    </location>
</feature>
<feature type="chain" id="PRO_5045752655" description="DCD domain-containing protein" evidence="2">
    <location>
        <begin position="23"/>
        <end position="803"/>
    </location>
</feature>
<feature type="signal peptide" evidence="2">
    <location>
        <begin position="1"/>
        <end position="22"/>
    </location>
</feature>
<evidence type="ECO:0000313" key="5">
    <source>
        <dbReference type="Proteomes" id="UP001642487"/>
    </source>
</evidence>
<feature type="compositionally biased region" description="Basic residues" evidence="1">
    <location>
        <begin position="599"/>
        <end position="608"/>
    </location>
</feature>
<feature type="compositionally biased region" description="Basic residues" evidence="1">
    <location>
        <begin position="293"/>
        <end position="307"/>
    </location>
</feature>
<evidence type="ECO:0000313" key="4">
    <source>
        <dbReference type="EMBL" id="CAK9314911.1"/>
    </source>
</evidence>
<keyword evidence="2" id="KW-0732">Signal</keyword>
<dbReference type="PANTHER" id="PTHR46444:SF3">
    <property type="entry name" value="DCD (DEVELOPMENT AND CELL DEATH) DOMAIN PROTEIN"/>
    <property type="match status" value="1"/>
</dbReference>
<name>A0ABP0Y397_9ROSI</name>
<accession>A0ABP0Y397</accession>
<dbReference type="PROSITE" id="PS51222">
    <property type="entry name" value="DCD"/>
    <property type="match status" value="1"/>
</dbReference>
<feature type="region of interest" description="Disordered" evidence="1">
    <location>
        <begin position="196"/>
        <end position="425"/>
    </location>
</feature>
<reference evidence="4 5" key="1">
    <citation type="submission" date="2024-03" db="EMBL/GenBank/DDBJ databases">
        <authorList>
            <person name="Gkanogiannis A."/>
            <person name="Becerra Lopez-Lavalle L."/>
        </authorList>
    </citation>
    <scope>NUCLEOTIDE SEQUENCE [LARGE SCALE GENOMIC DNA]</scope>
</reference>
<dbReference type="SMART" id="SM00767">
    <property type="entry name" value="DCD"/>
    <property type="match status" value="1"/>
</dbReference>
<proteinExistence type="predicted"/>
<evidence type="ECO:0000259" key="3">
    <source>
        <dbReference type="PROSITE" id="PS51222"/>
    </source>
</evidence>
<dbReference type="EMBL" id="OZ021736">
    <property type="protein sequence ID" value="CAK9314911.1"/>
    <property type="molecule type" value="Genomic_DNA"/>
</dbReference>
<feature type="compositionally biased region" description="Basic and acidic residues" evidence="1">
    <location>
        <begin position="208"/>
        <end position="225"/>
    </location>
</feature>
<dbReference type="Pfam" id="PF10539">
    <property type="entry name" value="Dev_Cell_Death"/>
    <property type="match status" value="1"/>
</dbReference>
<evidence type="ECO:0000256" key="2">
    <source>
        <dbReference type="SAM" id="SignalP"/>
    </source>
</evidence>
<feature type="domain" description="DCD" evidence="3">
    <location>
        <begin position="428"/>
        <end position="555"/>
    </location>
</feature>
<dbReference type="InterPro" id="IPR013989">
    <property type="entry name" value="Dev_and_cell_death_domain"/>
</dbReference>
<evidence type="ECO:0000256" key="1">
    <source>
        <dbReference type="SAM" id="MobiDB-lite"/>
    </source>
</evidence>
<organism evidence="4 5">
    <name type="scientific">Citrullus colocynthis</name>
    <name type="common">colocynth</name>
    <dbReference type="NCBI Taxonomy" id="252529"/>
    <lineage>
        <taxon>Eukaryota</taxon>
        <taxon>Viridiplantae</taxon>
        <taxon>Streptophyta</taxon>
        <taxon>Embryophyta</taxon>
        <taxon>Tracheophyta</taxon>
        <taxon>Spermatophyta</taxon>
        <taxon>Magnoliopsida</taxon>
        <taxon>eudicotyledons</taxon>
        <taxon>Gunneridae</taxon>
        <taxon>Pentapetalae</taxon>
        <taxon>rosids</taxon>
        <taxon>fabids</taxon>
        <taxon>Cucurbitales</taxon>
        <taxon>Cucurbitaceae</taxon>
        <taxon>Benincaseae</taxon>
        <taxon>Citrullus</taxon>
    </lineage>
</organism>
<feature type="region of interest" description="Disordered" evidence="1">
    <location>
        <begin position="588"/>
        <end position="619"/>
    </location>
</feature>
<dbReference type="Proteomes" id="UP001642487">
    <property type="component" value="Chromosome 2"/>
</dbReference>
<sequence length="803" mass="91709">MLFHSSVLHFFIYFIILDELRSQLSFNYVCFDLDIRVNFVLSQFYLTHTTVEGTRSPTFSRLIIVSRLSVLFSDRSLVSSASQIMKQDSNMEANSALLECEKEIGISNVQEAGGNVEEFSTEHEGKRKGAGSSAVQEDSIMKEDFPAEQADDMKEAVAEVRNTVEVGKSDEKCIEEGLRKKKIVKVLKVKKKTIKKSPASGVSKRKKAQVEQEDDKKEKVVRVAQEEETQVEQEDDKKEKEVPVAQEVEETLEPQNPTENSKSELKVPIDQEVEETAEPQNPIENSKPESKAKKNNKVLKVKRKIIKKSPANSQKKTNNLQSSPKVQARKKVENSKSSLQENGEGSEKKVEDTEKPNQKENVKKSISKEKHIEKGEETSNSHKHKFESKNSIKGKVMEKVGSSDKSTKNQNKEEDREKKSQREDKHKENLGGLIFMCSAKTKPDCFNYNVMGVSAGKKDVVLAIKPGLKLFLYDFDLRLLYGIYKASSSGGMKLEPKAFNGAFPAQVRFNIYKDCFPLPESIFKKAIQENYYEKHKFKAELTVKQVRKLSDLFRPIGLHSSSALVRSHAEVPIRDRNVHGEAKDIRVRNSKSKGDARKYHLSSHGRGRHREEAPRHREEVPRDLYLSEKDYRTYGLRSERRNLDPVSRPSLETYSRDHDRDYQLRHLEPRYSDDVSTHAQREIVRADHVYFDGKDYPVYGIDSRHQISPPRAISASGLERNTYDSIYTRQYGLPSIDPYLLPSRREEAAPSTYSRSYLADTEPMRHAAGALSHYTQAHHKEVENDTMPVSSRYSFAGPSFSYR</sequence>
<feature type="compositionally biased region" description="Basic and acidic residues" evidence="1">
    <location>
        <begin position="609"/>
        <end position="619"/>
    </location>
</feature>
<keyword evidence="5" id="KW-1185">Reference proteome</keyword>
<feature type="compositionally biased region" description="Basic and acidic residues" evidence="1">
    <location>
        <begin position="387"/>
        <end position="425"/>
    </location>
</feature>
<dbReference type="PANTHER" id="PTHR46444">
    <property type="entry name" value="DCD (DEVELOPMENT AND CELL DEATH) DOMAIN PROTEIN-RELATED"/>
    <property type="match status" value="1"/>
</dbReference>
<gene>
    <name evidence="4" type="ORF">CITCOLO1_LOCUS6683</name>
</gene>